<comment type="caution">
    <text evidence="2">The sequence shown here is derived from an EMBL/GenBank/DDBJ whole genome shotgun (WGS) entry which is preliminary data.</text>
</comment>
<dbReference type="OrthoDB" id="8904178at2"/>
<name>A0A0K8P584_PISS1</name>
<evidence type="ECO:0000313" key="2">
    <source>
        <dbReference type="EMBL" id="GAP37659.1"/>
    </source>
</evidence>
<accession>A0A0K8P584</accession>
<reference evidence="3" key="1">
    <citation type="submission" date="2015-07" db="EMBL/GenBank/DDBJ databases">
        <title>Discovery of a poly(ethylene terephthalate assimilation.</title>
        <authorList>
            <person name="Yoshida S."/>
            <person name="Hiraga K."/>
            <person name="Takehana T."/>
            <person name="Taniguchi I."/>
            <person name="Yamaji H."/>
            <person name="Maeda Y."/>
            <person name="Toyohara K."/>
            <person name="Miyamoto K."/>
            <person name="Kimura Y."/>
            <person name="Oda K."/>
        </authorList>
    </citation>
    <scope>NUCLEOTIDE SEQUENCE [LARGE SCALE GENOMIC DNA]</scope>
    <source>
        <strain evidence="3">NBRC 110686 / TISTR 2288 / 201-F6</strain>
    </source>
</reference>
<evidence type="ECO:0000313" key="3">
    <source>
        <dbReference type="Proteomes" id="UP000037660"/>
    </source>
</evidence>
<protein>
    <submittedName>
        <fullName evidence="2">Uncharacterized protein</fullName>
    </submittedName>
</protein>
<dbReference type="Proteomes" id="UP000037660">
    <property type="component" value="Unassembled WGS sequence"/>
</dbReference>
<feature type="region of interest" description="Disordered" evidence="1">
    <location>
        <begin position="91"/>
        <end position="110"/>
    </location>
</feature>
<dbReference type="AlphaFoldDB" id="A0A0K8P584"/>
<dbReference type="RefSeq" id="WP_054021585.1">
    <property type="nucleotide sequence ID" value="NZ_BBYR01000054.1"/>
</dbReference>
<organism evidence="2 3">
    <name type="scientific">Piscinibacter sakaiensis</name>
    <name type="common">Ideonella sakaiensis</name>
    <dbReference type="NCBI Taxonomy" id="1547922"/>
    <lineage>
        <taxon>Bacteria</taxon>
        <taxon>Pseudomonadati</taxon>
        <taxon>Pseudomonadota</taxon>
        <taxon>Betaproteobacteria</taxon>
        <taxon>Burkholderiales</taxon>
        <taxon>Sphaerotilaceae</taxon>
        <taxon>Piscinibacter</taxon>
    </lineage>
</organism>
<keyword evidence="3" id="KW-1185">Reference proteome</keyword>
<sequence length="110" mass="11625">MHSSDSAHGPDPDPFGLHGLDVLLAGTVAMMTAWAEPCTRCAEPAQRVLLARRLVSNLFFLQQHPGLGPDVRGVLAEAQVRWQRLALQAADTASAAPPADAPTASTLPLH</sequence>
<gene>
    <name evidence="2" type="ORF">ISF6_3604</name>
</gene>
<evidence type="ECO:0000256" key="1">
    <source>
        <dbReference type="SAM" id="MobiDB-lite"/>
    </source>
</evidence>
<dbReference type="EMBL" id="BBYR01000054">
    <property type="protein sequence ID" value="GAP37659.1"/>
    <property type="molecule type" value="Genomic_DNA"/>
</dbReference>
<reference evidence="2 3" key="2">
    <citation type="journal article" date="2016" name="Science">
        <title>A bacterium that degrades and assimilates poly(ethylene terephthalate).</title>
        <authorList>
            <person name="Yoshida S."/>
            <person name="Hiraga K."/>
            <person name="Takehana T."/>
            <person name="Taniguchi I."/>
            <person name="Yamaji H."/>
            <person name="Maeda Y."/>
            <person name="Toyohara K."/>
            <person name="Miyamoto K."/>
            <person name="Kimura Y."/>
            <person name="Oda K."/>
        </authorList>
    </citation>
    <scope>NUCLEOTIDE SEQUENCE [LARGE SCALE GENOMIC DNA]</scope>
    <source>
        <strain evidence="3">NBRC 110686 / TISTR 2288 / 201-F6</strain>
    </source>
</reference>
<proteinExistence type="predicted"/>